<evidence type="ECO:0000313" key="1">
    <source>
        <dbReference type="EMBL" id="MCW6533676.1"/>
    </source>
</evidence>
<gene>
    <name evidence="1" type="ORF">NEE01_02620</name>
</gene>
<proteinExistence type="predicted"/>
<organism evidence="1 2">
    <name type="scientific">Sphingomonas lycopersici</name>
    <dbReference type="NCBI Taxonomy" id="2951807"/>
    <lineage>
        <taxon>Bacteria</taxon>
        <taxon>Pseudomonadati</taxon>
        <taxon>Pseudomonadota</taxon>
        <taxon>Alphaproteobacteria</taxon>
        <taxon>Sphingomonadales</taxon>
        <taxon>Sphingomonadaceae</taxon>
        <taxon>Sphingomonas</taxon>
    </lineage>
</organism>
<keyword evidence="2" id="KW-1185">Reference proteome</keyword>
<dbReference type="RefSeq" id="WP_265267705.1">
    <property type="nucleotide sequence ID" value="NZ_JANFAV010000001.1"/>
</dbReference>
<name>A0AA42CST9_9SPHN</name>
<comment type="caution">
    <text evidence="1">The sequence shown here is derived from an EMBL/GenBank/DDBJ whole genome shotgun (WGS) entry which is preliminary data.</text>
</comment>
<accession>A0AA42CST9</accession>
<dbReference type="EMBL" id="JANFAV010000001">
    <property type="protein sequence ID" value="MCW6533676.1"/>
    <property type="molecule type" value="Genomic_DNA"/>
</dbReference>
<sequence>MGKDRGSTRIIPVAAEFISRADDAGGNDAANRLVSPMWHRAEPRLSLRGKIRQKNNEAGMEAAIW</sequence>
<reference evidence="1" key="1">
    <citation type="submission" date="2022-06" db="EMBL/GenBank/DDBJ databases">
        <title>Sphingomonas sp. nov. isolated from rhizosphere soil of tomato.</title>
        <authorList>
            <person name="Dong H."/>
            <person name="Gao R."/>
        </authorList>
    </citation>
    <scope>NUCLEOTIDE SEQUENCE</scope>
    <source>
        <strain evidence="1">MMSM24</strain>
    </source>
</reference>
<evidence type="ECO:0000313" key="2">
    <source>
        <dbReference type="Proteomes" id="UP001165565"/>
    </source>
</evidence>
<dbReference type="AlphaFoldDB" id="A0AA42CST9"/>
<dbReference type="Proteomes" id="UP001165565">
    <property type="component" value="Unassembled WGS sequence"/>
</dbReference>
<protein>
    <submittedName>
        <fullName evidence="1">Uncharacterized protein</fullName>
    </submittedName>
</protein>